<comment type="caution">
    <text evidence="2">The sequence shown here is derived from an EMBL/GenBank/DDBJ whole genome shotgun (WGS) entry which is preliminary data.</text>
</comment>
<gene>
    <name evidence="2" type="ORF">GCM10022240_04610</name>
</gene>
<dbReference type="Proteomes" id="UP001500540">
    <property type="component" value="Unassembled WGS sequence"/>
</dbReference>
<sequence>MHGQRRPGCERITVGHEAGRNGHTPRPDSDECDPGSHIHSQPDSRPAHARQGCNVTLCVGFVRRVSGRVRAGPVGD</sequence>
<evidence type="ECO:0000313" key="3">
    <source>
        <dbReference type="Proteomes" id="UP001500540"/>
    </source>
</evidence>
<evidence type="ECO:0000256" key="1">
    <source>
        <dbReference type="SAM" id="MobiDB-lite"/>
    </source>
</evidence>
<name>A0ABP7G4Y1_9MICO</name>
<dbReference type="EMBL" id="BAABAF010000001">
    <property type="protein sequence ID" value="GAA3754635.1"/>
    <property type="molecule type" value="Genomic_DNA"/>
</dbReference>
<evidence type="ECO:0000313" key="2">
    <source>
        <dbReference type="EMBL" id="GAA3754635.1"/>
    </source>
</evidence>
<protein>
    <submittedName>
        <fullName evidence="2">Uncharacterized protein</fullName>
    </submittedName>
</protein>
<feature type="region of interest" description="Disordered" evidence="1">
    <location>
        <begin position="1"/>
        <end position="49"/>
    </location>
</feature>
<keyword evidence="3" id="KW-1185">Reference proteome</keyword>
<reference evidence="3" key="1">
    <citation type="journal article" date="2019" name="Int. J. Syst. Evol. Microbiol.">
        <title>The Global Catalogue of Microorganisms (GCM) 10K type strain sequencing project: providing services to taxonomists for standard genome sequencing and annotation.</title>
        <authorList>
            <consortium name="The Broad Institute Genomics Platform"/>
            <consortium name="The Broad Institute Genome Sequencing Center for Infectious Disease"/>
            <person name="Wu L."/>
            <person name="Ma J."/>
        </authorList>
    </citation>
    <scope>NUCLEOTIDE SEQUENCE [LARGE SCALE GENOMIC DNA]</scope>
    <source>
        <strain evidence="3">JCM 16950</strain>
    </source>
</reference>
<feature type="compositionally biased region" description="Basic and acidic residues" evidence="1">
    <location>
        <begin position="7"/>
        <end position="46"/>
    </location>
</feature>
<proteinExistence type="predicted"/>
<accession>A0ABP7G4Y1</accession>
<organism evidence="2 3">
    <name type="scientific">Microbacterium kribbense</name>
    <dbReference type="NCBI Taxonomy" id="433645"/>
    <lineage>
        <taxon>Bacteria</taxon>
        <taxon>Bacillati</taxon>
        <taxon>Actinomycetota</taxon>
        <taxon>Actinomycetes</taxon>
        <taxon>Micrococcales</taxon>
        <taxon>Microbacteriaceae</taxon>
        <taxon>Microbacterium</taxon>
    </lineage>
</organism>